<gene>
    <name evidence="9" type="ORF">QO011_004933</name>
</gene>
<dbReference type="SUPFAM" id="SSF160964">
    <property type="entry name" value="MalF N-terminal region-like"/>
    <property type="match status" value="1"/>
</dbReference>
<dbReference type="EMBL" id="JAUSVX010000010">
    <property type="protein sequence ID" value="MDQ0471906.1"/>
    <property type="molecule type" value="Genomic_DNA"/>
</dbReference>
<dbReference type="Gene3D" id="1.10.3720.10">
    <property type="entry name" value="MetI-like"/>
    <property type="match status" value="1"/>
</dbReference>
<proteinExistence type="inferred from homology"/>
<dbReference type="SUPFAM" id="SSF161098">
    <property type="entry name" value="MetI-like"/>
    <property type="match status" value="1"/>
</dbReference>
<keyword evidence="3" id="KW-1003">Cell membrane</keyword>
<keyword evidence="9" id="KW-0762">Sugar transport</keyword>
<evidence type="ECO:0000259" key="8">
    <source>
        <dbReference type="PROSITE" id="PS50928"/>
    </source>
</evidence>
<reference evidence="9 10" key="1">
    <citation type="submission" date="2023-07" db="EMBL/GenBank/DDBJ databases">
        <title>Genomic Encyclopedia of Type Strains, Phase IV (KMG-IV): sequencing the most valuable type-strain genomes for metagenomic binning, comparative biology and taxonomic classification.</title>
        <authorList>
            <person name="Goeker M."/>
        </authorList>
    </citation>
    <scope>NUCLEOTIDE SEQUENCE [LARGE SCALE GENOMIC DNA]</scope>
    <source>
        <strain evidence="9 10">DSM 19619</strain>
    </source>
</reference>
<dbReference type="RefSeq" id="WP_307277818.1">
    <property type="nucleotide sequence ID" value="NZ_JAUSVX010000010.1"/>
</dbReference>
<accession>A0ABU0JCA0</accession>
<feature type="transmembrane region" description="Helical" evidence="7">
    <location>
        <begin position="86"/>
        <end position="110"/>
    </location>
</feature>
<dbReference type="Pfam" id="PF00528">
    <property type="entry name" value="BPD_transp_1"/>
    <property type="match status" value="1"/>
</dbReference>
<sequence>MVQDALRLSPARPHAGVLARLSDWSDRQFKWLLVAPAVLLILALSVYPLLFSIWVAFVNYDFQVPGHAFVGLKNFALVVFDPVARWSLVLTVLLSAANVVVEFGLGLALALAMVRSFPGRGLVMSILIVPLFISPVIVGQAWALLLQRPFGPTNYLLGQLLGREVTIGWLTESPWIYIALILADVWQWTPFMFVILLAGLTSIPPNLYEAAELDGVGGWLAFRAITLPQLAPMILLAITFRLLDAIKLFDTIFIMTAGGPGTKTYTSSFYLYTVGFTQFHLSQATAGSWIFLILTAIVVSLLVRRLLKAEQA</sequence>
<evidence type="ECO:0000256" key="6">
    <source>
        <dbReference type="ARBA" id="ARBA00023136"/>
    </source>
</evidence>
<keyword evidence="2 7" id="KW-0813">Transport</keyword>
<evidence type="ECO:0000256" key="3">
    <source>
        <dbReference type="ARBA" id="ARBA00022475"/>
    </source>
</evidence>
<dbReference type="PANTHER" id="PTHR43005:SF1">
    <property type="entry name" value="SPERMIDINE_PUTRESCINE TRANSPORT SYSTEM PERMEASE PROTEIN"/>
    <property type="match status" value="1"/>
</dbReference>
<feature type="transmembrane region" description="Helical" evidence="7">
    <location>
        <begin position="31"/>
        <end position="57"/>
    </location>
</feature>
<dbReference type="InterPro" id="IPR035906">
    <property type="entry name" value="MetI-like_sf"/>
</dbReference>
<feature type="domain" description="ABC transmembrane type-1" evidence="8">
    <location>
        <begin position="88"/>
        <end position="303"/>
    </location>
</feature>
<keyword evidence="10" id="KW-1185">Reference proteome</keyword>
<evidence type="ECO:0000256" key="1">
    <source>
        <dbReference type="ARBA" id="ARBA00004651"/>
    </source>
</evidence>
<evidence type="ECO:0000313" key="10">
    <source>
        <dbReference type="Proteomes" id="UP001242480"/>
    </source>
</evidence>
<organism evidence="9 10">
    <name type="scientific">Labrys wisconsinensis</name>
    <dbReference type="NCBI Taxonomy" id="425677"/>
    <lineage>
        <taxon>Bacteria</taxon>
        <taxon>Pseudomonadati</taxon>
        <taxon>Pseudomonadota</taxon>
        <taxon>Alphaproteobacteria</taxon>
        <taxon>Hyphomicrobiales</taxon>
        <taxon>Xanthobacteraceae</taxon>
        <taxon>Labrys</taxon>
    </lineage>
</organism>
<keyword evidence="4 7" id="KW-0812">Transmembrane</keyword>
<evidence type="ECO:0000256" key="4">
    <source>
        <dbReference type="ARBA" id="ARBA00022692"/>
    </source>
</evidence>
<feature type="transmembrane region" description="Helical" evidence="7">
    <location>
        <begin position="220"/>
        <end position="243"/>
    </location>
</feature>
<evidence type="ECO:0000313" key="9">
    <source>
        <dbReference type="EMBL" id="MDQ0471906.1"/>
    </source>
</evidence>
<feature type="transmembrane region" description="Helical" evidence="7">
    <location>
        <begin position="287"/>
        <end position="307"/>
    </location>
</feature>
<name>A0ABU0JCA0_9HYPH</name>
<evidence type="ECO:0000256" key="2">
    <source>
        <dbReference type="ARBA" id="ARBA00022448"/>
    </source>
</evidence>
<protein>
    <submittedName>
        <fullName evidence="9">Multiple sugar transport system permease protein</fullName>
    </submittedName>
</protein>
<evidence type="ECO:0000256" key="7">
    <source>
        <dbReference type="RuleBase" id="RU363032"/>
    </source>
</evidence>
<keyword evidence="6 7" id="KW-0472">Membrane</keyword>
<dbReference type="CDD" id="cd06261">
    <property type="entry name" value="TM_PBP2"/>
    <property type="match status" value="1"/>
</dbReference>
<dbReference type="PROSITE" id="PS50928">
    <property type="entry name" value="ABC_TM1"/>
    <property type="match status" value="1"/>
</dbReference>
<comment type="similarity">
    <text evidence="7">Belongs to the binding-protein-dependent transport system permease family.</text>
</comment>
<dbReference type="PANTHER" id="PTHR43005">
    <property type="entry name" value="BLR7065 PROTEIN"/>
    <property type="match status" value="1"/>
</dbReference>
<comment type="caution">
    <text evidence="9">The sequence shown here is derived from an EMBL/GenBank/DDBJ whole genome shotgun (WGS) entry which is preliminary data.</text>
</comment>
<feature type="transmembrane region" description="Helical" evidence="7">
    <location>
        <begin position="122"/>
        <end position="145"/>
    </location>
</feature>
<dbReference type="Proteomes" id="UP001242480">
    <property type="component" value="Unassembled WGS sequence"/>
</dbReference>
<comment type="subcellular location">
    <subcellularLocation>
        <location evidence="1 7">Cell membrane</location>
        <topology evidence="1 7">Multi-pass membrane protein</topology>
    </subcellularLocation>
</comment>
<keyword evidence="5 7" id="KW-1133">Transmembrane helix</keyword>
<evidence type="ECO:0000256" key="5">
    <source>
        <dbReference type="ARBA" id="ARBA00022989"/>
    </source>
</evidence>
<dbReference type="InterPro" id="IPR000515">
    <property type="entry name" value="MetI-like"/>
</dbReference>